<dbReference type="GO" id="GO:0009277">
    <property type="term" value="C:fungal-type cell wall"/>
    <property type="evidence" value="ECO:0007669"/>
    <property type="project" value="InterPro"/>
</dbReference>
<reference evidence="2 3" key="1">
    <citation type="submission" date="2014-02" db="EMBL/GenBank/DDBJ databases">
        <title>The Genome Sequence of Trichophyton rubrum (morphotype soudanense) CBS 452.61.</title>
        <authorList>
            <consortium name="The Broad Institute Genomics Platform"/>
            <person name="Cuomo C.A."/>
            <person name="White T.C."/>
            <person name="Graser Y."/>
            <person name="Martinez-Rossi N."/>
            <person name="Heitman J."/>
            <person name="Young S.K."/>
            <person name="Zeng Q."/>
            <person name="Gargeya S."/>
            <person name="Abouelleil A."/>
            <person name="Alvarado L."/>
            <person name="Chapman S.B."/>
            <person name="Gainer-Dewar J."/>
            <person name="Goldberg J."/>
            <person name="Griggs A."/>
            <person name="Gujja S."/>
            <person name="Hansen M."/>
            <person name="Howarth C."/>
            <person name="Imamovic A."/>
            <person name="Larimer J."/>
            <person name="Martinez D."/>
            <person name="Murphy C."/>
            <person name="Pearson M.D."/>
            <person name="Persinoti G."/>
            <person name="Poon T."/>
            <person name="Priest M."/>
            <person name="Roberts A.D."/>
            <person name="Saif S."/>
            <person name="Shea T.D."/>
            <person name="Sykes S.N."/>
            <person name="Wortman J."/>
            <person name="Nusbaum C."/>
            <person name="Birren B."/>
        </authorList>
    </citation>
    <scope>NUCLEOTIDE SEQUENCE [LARGE SCALE GENOMIC DNA]</scope>
    <source>
        <strain evidence="2 3">CBS 452.61</strain>
    </source>
</reference>
<dbReference type="Pfam" id="PF01185">
    <property type="entry name" value="Hydrophobin"/>
    <property type="match status" value="1"/>
</dbReference>
<dbReference type="GO" id="GO:0005199">
    <property type="term" value="F:structural constituent of cell wall"/>
    <property type="evidence" value="ECO:0007669"/>
    <property type="project" value="InterPro"/>
</dbReference>
<keyword evidence="1" id="KW-1015">Disulfide bond</keyword>
<accession>A0A022XTN9</accession>
<dbReference type="EMBL" id="KK208856">
    <property type="protein sequence ID" value="EZF73673.1"/>
    <property type="molecule type" value="Genomic_DNA"/>
</dbReference>
<organism evidence="2 3">
    <name type="scientific">Trichophyton soudanense CBS 452.61</name>
    <dbReference type="NCBI Taxonomy" id="1215331"/>
    <lineage>
        <taxon>Eukaryota</taxon>
        <taxon>Fungi</taxon>
        <taxon>Dikarya</taxon>
        <taxon>Ascomycota</taxon>
        <taxon>Pezizomycotina</taxon>
        <taxon>Eurotiomycetes</taxon>
        <taxon>Eurotiomycetidae</taxon>
        <taxon>Onygenales</taxon>
        <taxon>Arthrodermataceae</taxon>
        <taxon>Trichophyton</taxon>
    </lineage>
</organism>
<name>A0A022XTN9_TRISD</name>
<evidence type="ECO:0000256" key="1">
    <source>
        <dbReference type="ARBA" id="ARBA00023157"/>
    </source>
</evidence>
<keyword evidence="3" id="KW-1185">Reference proteome</keyword>
<gene>
    <name evidence="2" type="ORF">H105_04479</name>
</gene>
<evidence type="ECO:0000313" key="2">
    <source>
        <dbReference type="EMBL" id="EZF73673.1"/>
    </source>
</evidence>
<protein>
    <recommendedName>
        <fullName evidence="4">Hydrophobin</fullName>
    </recommendedName>
</protein>
<dbReference type="SMART" id="SM00075">
    <property type="entry name" value="HYDRO"/>
    <property type="match status" value="1"/>
</dbReference>
<dbReference type="Proteomes" id="UP000023623">
    <property type="component" value="Unassembled WGS sequence"/>
</dbReference>
<evidence type="ECO:0000313" key="3">
    <source>
        <dbReference type="Proteomes" id="UP000023623"/>
    </source>
</evidence>
<evidence type="ECO:0008006" key="4">
    <source>
        <dbReference type="Google" id="ProtNLM"/>
    </source>
</evidence>
<dbReference type="InterPro" id="IPR001338">
    <property type="entry name" value="Class_I_Hydrophobin"/>
</dbReference>
<dbReference type="AlphaFoldDB" id="A0A022XTN9"/>
<proteinExistence type="predicted"/>
<sequence length="349" mass="38002">MYSLDPPILIQAIPHSRVNEMGGGICNPTPMWQRRYLPLRLSSIVAQYCLPVTPFFSPKVTVKPLQNVYIRSLKSAHPSTFFSPSASLSSISQQLPKQPQSPTIDFFFFKRNPLPKNQSVKMKFSIAAAVLALATAVVAHPGAGYVSTPEKEANFQQNFQKFVTACGNGNQVSCCNTETKKVGAPLTAGGLIPILDNLNLDDFSLLKGCSKVDVAAVIGVQDLLNSNCKTQVSCCKVGDTNQVSIHPYTILSSASITNKLSRLVSSTPTSTSSVLPRTSSRWPSNSLLDTDGLGSQPDSAYINRHTSWWFLLEANATVSLLSFLFLMLPKGVEIRDRTSTSTVCWLSCY</sequence>
<dbReference type="OrthoDB" id="4225815at2759"/>
<dbReference type="CDD" id="cd23507">
    <property type="entry name" value="hydrophobin_I"/>
    <property type="match status" value="1"/>
</dbReference>